<feature type="compositionally biased region" description="Basic and acidic residues" evidence="1">
    <location>
        <begin position="348"/>
        <end position="358"/>
    </location>
</feature>
<dbReference type="PANTHER" id="PTHR40622">
    <property type="match status" value="1"/>
</dbReference>
<evidence type="ECO:0000256" key="2">
    <source>
        <dbReference type="SAM" id="Phobius"/>
    </source>
</evidence>
<dbReference type="EMBL" id="JAVRRG010000247">
    <property type="protein sequence ID" value="KAK5075778.1"/>
    <property type="molecule type" value="Genomic_DNA"/>
</dbReference>
<dbReference type="Proteomes" id="UP001345013">
    <property type="component" value="Unassembled WGS sequence"/>
</dbReference>
<feature type="domain" description="DUF7728" evidence="4">
    <location>
        <begin position="53"/>
        <end position="191"/>
    </location>
</feature>
<dbReference type="PANTHER" id="PTHR40622:SF1">
    <property type="match status" value="1"/>
</dbReference>
<name>A0ABR0JVL6_9EURO</name>
<protein>
    <recommendedName>
        <fullName evidence="4">DUF7728 domain-containing protein</fullName>
    </recommendedName>
</protein>
<organism evidence="5 6">
    <name type="scientific">Lithohypha guttulata</name>
    <dbReference type="NCBI Taxonomy" id="1690604"/>
    <lineage>
        <taxon>Eukaryota</taxon>
        <taxon>Fungi</taxon>
        <taxon>Dikarya</taxon>
        <taxon>Ascomycota</taxon>
        <taxon>Pezizomycotina</taxon>
        <taxon>Eurotiomycetes</taxon>
        <taxon>Chaetothyriomycetidae</taxon>
        <taxon>Chaetothyriales</taxon>
        <taxon>Trichomeriaceae</taxon>
        <taxon>Lithohypha</taxon>
    </lineage>
</organism>
<keyword evidence="2" id="KW-0812">Transmembrane</keyword>
<feature type="region of interest" description="Disordered" evidence="1">
    <location>
        <begin position="260"/>
        <end position="281"/>
    </location>
</feature>
<sequence>MHLTTALVAGFAAATSAFLVPPSIPEEVKDARFRGGPPEPVKEFIHHVLEQKTTTIDLACPGCPFPATLDGSLPEDDVENVIHLEFDTHDQSFNLNGHPLLPIEKAQQAQSAVIKTHQIRKDNNDESVEVPMNFAMEVMPPIPSPHKEGLSLIPVDFTVLAIDRRPVKVNTISLKLIQPPHGGLVIVHTEEIPFERTPGAETCEGARPWSMCRLKAIFMARLKSMKEATKDKTEQVQGWVKQKTGCGNGQGRHGFWRHPHPPHAGEHHPHRHHGHHGHHEHHRVGNMLHSTFRFFVIPAILGIIGGLAASAIGMLVGQAIVLIWVRAYRNSQRGPLHVVEQEVAVETGEKDELMKPEDEPLPAYEDAPKYEEAMSRDVEAEAVPSDNEKR</sequence>
<dbReference type="Pfam" id="PF24854">
    <property type="entry name" value="DUF7728"/>
    <property type="match status" value="1"/>
</dbReference>
<feature type="signal peptide" evidence="3">
    <location>
        <begin position="1"/>
        <end position="17"/>
    </location>
</feature>
<keyword evidence="2" id="KW-0472">Membrane</keyword>
<feature type="region of interest" description="Disordered" evidence="1">
    <location>
        <begin position="348"/>
        <end position="390"/>
    </location>
</feature>
<proteinExistence type="predicted"/>
<feature type="compositionally biased region" description="Basic and acidic residues" evidence="1">
    <location>
        <begin position="366"/>
        <end position="379"/>
    </location>
</feature>
<keyword evidence="6" id="KW-1185">Reference proteome</keyword>
<feature type="compositionally biased region" description="Basic residues" evidence="1">
    <location>
        <begin position="268"/>
        <end position="281"/>
    </location>
</feature>
<evidence type="ECO:0000256" key="3">
    <source>
        <dbReference type="SAM" id="SignalP"/>
    </source>
</evidence>
<comment type="caution">
    <text evidence="5">The sequence shown here is derived from an EMBL/GenBank/DDBJ whole genome shotgun (WGS) entry which is preliminary data.</text>
</comment>
<evidence type="ECO:0000313" key="6">
    <source>
        <dbReference type="Proteomes" id="UP001345013"/>
    </source>
</evidence>
<reference evidence="5 6" key="1">
    <citation type="submission" date="2023-08" db="EMBL/GenBank/DDBJ databases">
        <title>Black Yeasts Isolated from many extreme environments.</title>
        <authorList>
            <person name="Coleine C."/>
            <person name="Stajich J.E."/>
            <person name="Selbmann L."/>
        </authorList>
    </citation>
    <scope>NUCLEOTIDE SEQUENCE [LARGE SCALE GENOMIC DNA]</scope>
    <source>
        <strain evidence="5 6">CCFEE 5885</strain>
    </source>
</reference>
<feature type="transmembrane region" description="Helical" evidence="2">
    <location>
        <begin position="292"/>
        <end position="325"/>
    </location>
</feature>
<evidence type="ECO:0000256" key="1">
    <source>
        <dbReference type="SAM" id="MobiDB-lite"/>
    </source>
</evidence>
<accession>A0ABR0JVL6</accession>
<gene>
    <name evidence="5" type="ORF">LTR24_009895</name>
</gene>
<feature type="chain" id="PRO_5045397878" description="DUF7728 domain-containing protein" evidence="3">
    <location>
        <begin position="18"/>
        <end position="390"/>
    </location>
</feature>
<keyword evidence="2" id="KW-1133">Transmembrane helix</keyword>
<keyword evidence="3" id="KW-0732">Signal</keyword>
<evidence type="ECO:0000313" key="5">
    <source>
        <dbReference type="EMBL" id="KAK5075778.1"/>
    </source>
</evidence>
<dbReference type="InterPro" id="IPR056145">
    <property type="entry name" value="DUF7728"/>
</dbReference>
<evidence type="ECO:0000259" key="4">
    <source>
        <dbReference type="Pfam" id="PF24854"/>
    </source>
</evidence>